<dbReference type="OrthoDB" id="5983572at2759"/>
<evidence type="ECO:0000259" key="1">
    <source>
        <dbReference type="Pfam" id="PF25897"/>
    </source>
</evidence>
<sequence>KDISSLSKLISGVVDFSKASQGKLLDNRVVAGVEAVHWVACLNGTNETASLQVEVIYAGDHSLEPPSKSFSNPQVLFVRVAEFGNFSEKEPKSLMSIEFDSYDEVSTDDEHLFSTPPGTVCDGWKEAKIPMNNTETFSAVVQFVDEKKLQSESLLHYSSAEQLVIVGGARQNDLMPFTNEKGVPAEATSVVHDFNKGYEYALDSSRCVRLSALPNNTADVLSSAEGALTLGPIMNMLIASDLVFWKLWSGPQF</sequence>
<protein>
    <submittedName>
        <fullName evidence="3">Uncharacterized protein</fullName>
    </submittedName>
</protein>
<dbReference type="Pfam" id="PF25898">
    <property type="entry name" value="LolA_2nd_metazoa"/>
    <property type="match status" value="1"/>
</dbReference>
<accession>A0A0B1RQ65</accession>
<feature type="non-terminal residue" evidence="3">
    <location>
        <position position="1"/>
    </location>
</feature>
<dbReference type="InterPro" id="IPR058830">
    <property type="entry name" value="LolA-like_dom_1st"/>
</dbReference>
<dbReference type="Pfam" id="PF25897">
    <property type="entry name" value="LolA_1st_nematode"/>
    <property type="match status" value="1"/>
</dbReference>
<dbReference type="Proteomes" id="UP000053660">
    <property type="component" value="Unassembled WGS sequence"/>
</dbReference>
<evidence type="ECO:0000313" key="4">
    <source>
        <dbReference type="Proteomes" id="UP000053660"/>
    </source>
</evidence>
<dbReference type="EMBL" id="KN613402">
    <property type="protein sequence ID" value="KHJ74769.1"/>
    <property type="molecule type" value="Genomic_DNA"/>
</dbReference>
<dbReference type="AlphaFoldDB" id="A0A0B1RQ65"/>
<organism evidence="3 4">
    <name type="scientific">Oesophagostomum dentatum</name>
    <name type="common">Nodular worm</name>
    <dbReference type="NCBI Taxonomy" id="61180"/>
    <lineage>
        <taxon>Eukaryota</taxon>
        <taxon>Metazoa</taxon>
        <taxon>Ecdysozoa</taxon>
        <taxon>Nematoda</taxon>
        <taxon>Chromadorea</taxon>
        <taxon>Rhabditida</taxon>
        <taxon>Rhabditina</taxon>
        <taxon>Rhabditomorpha</taxon>
        <taxon>Strongyloidea</taxon>
        <taxon>Strongylidae</taxon>
        <taxon>Oesophagostomum</taxon>
    </lineage>
</organism>
<gene>
    <name evidence="3" type="ORF">OESDEN_25615</name>
</gene>
<name>A0A0B1RQ65_OESDE</name>
<feature type="domain" description="LolA-like" evidence="2">
    <location>
        <begin position="116"/>
        <end position="225"/>
    </location>
</feature>
<reference evidence="3 4" key="1">
    <citation type="submission" date="2014-03" db="EMBL/GenBank/DDBJ databases">
        <title>Draft genome of the hookworm Oesophagostomum dentatum.</title>
        <authorList>
            <person name="Mitreva M."/>
        </authorList>
    </citation>
    <scope>NUCLEOTIDE SEQUENCE [LARGE SCALE GENOMIC DNA]</scope>
    <source>
        <strain evidence="3 4">OD-Hann</strain>
    </source>
</reference>
<dbReference type="InterPro" id="IPR058831">
    <property type="entry name" value="LolA-like_dom_2nd"/>
</dbReference>
<proteinExistence type="predicted"/>
<evidence type="ECO:0000313" key="3">
    <source>
        <dbReference type="EMBL" id="KHJ74769.1"/>
    </source>
</evidence>
<keyword evidence="4" id="KW-1185">Reference proteome</keyword>
<evidence type="ECO:0000259" key="2">
    <source>
        <dbReference type="Pfam" id="PF25898"/>
    </source>
</evidence>
<feature type="domain" description="LolA-like" evidence="1">
    <location>
        <begin position="1"/>
        <end position="107"/>
    </location>
</feature>